<dbReference type="InterPro" id="IPR003695">
    <property type="entry name" value="Ppx_GppA_N"/>
</dbReference>
<reference key="1">
    <citation type="submission" date="2010-11" db="EMBL/GenBank/DDBJ databases">
        <title>The complete genome of Paludibacter propionicigenes DSM 17365.</title>
        <authorList>
            <consortium name="US DOE Joint Genome Institute (JGI-PGF)"/>
            <person name="Lucas S."/>
            <person name="Copeland A."/>
            <person name="Lapidus A."/>
            <person name="Bruce D."/>
            <person name="Goodwin L."/>
            <person name="Pitluck S."/>
            <person name="Kyrpides N."/>
            <person name="Mavromatis K."/>
            <person name="Ivanova N."/>
            <person name="Munk A.C."/>
            <person name="Brettin T."/>
            <person name="Detter J.C."/>
            <person name="Han C."/>
            <person name="Tapia R."/>
            <person name="Land M."/>
            <person name="Hauser L."/>
            <person name="Markowitz V."/>
            <person name="Cheng J.-F."/>
            <person name="Hugenholtz P."/>
            <person name="Woyke T."/>
            <person name="Wu D."/>
            <person name="Gronow S."/>
            <person name="Wellnitz S."/>
            <person name="Brambilla E."/>
            <person name="Klenk H.-P."/>
            <person name="Eisen J.A."/>
        </authorList>
    </citation>
    <scope>NUCLEOTIDE SEQUENCE</scope>
    <source>
        <strain>WB4</strain>
    </source>
</reference>
<name>E4T598_PALPW</name>
<dbReference type="PANTHER" id="PTHR30005:SF0">
    <property type="entry name" value="RETROGRADE REGULATION PROTEIN 2"/>
    <property type="match status" value="1"/>
</dbReference>
<sequence length="310" mass="34482">MSSIQFAAIDIGSNAVRLLIKSIEPGDSTETFTKVLMVRVPLRLGQESFVTGKISNDKAKQLVRLMKAFKQLIKIYDIEDYRACATAAMRDAKNTKELVKEINKETNIKIEIISGQEEAAIIYESHFADSLNKELNYIYVDVGGGSTEISVITKGELIESKSYDIGTVRLLNNKVKSEEYERLNADLSELKVLYKFNDIIGSGGNIIKLNTLAKVRKNNKLSLVKLEELNTQLKALTVDERKATFKLKPDRADVITLAADIYTDVAKGVGAGSIIVPTIGLSDGIIHMLYMKWKDKNLVNQSSELEDNQS</sequence>
<keyword evidence="3" id="KW-1185">Reference proteome</keyword>
<protein>
    <submittedName>
        <fullName evidence="2">Ppx/GppA phosphatase</fullName>
    </submittedName>
</protein>
<accession>E4T598</accession>
<dbReference type="AlphaFoldDB" id="E4T598"/>
<reference evidence="2 3" key="2">
    <citation type="journal article" date="2011" name="Stand. Genomic Sci.">
        <title>Complete genome sequence of Paludibacter propionicigenes type strain (WB4).</title>
        <authorList>
            <person name="Gronow S."/>
            <person name="Munk C."/>
            <person name="Lapidus A."/>
            <person name="Nolan M."/>
            <person name="Lucas S."/>
            <person name="Hammon N."/>
            <person name="Deshpande S."/>
            <person name="Cheng J.F."/>
            <person name="Tapia R."/>
            <person name="Han C."/>
            <person name="Goodwin L."/>
            <person name="Pitluck S."/>
            <person name="Liolios K."/>
            <person name="Ivanova N."/>
            <person name="Mavromatis K."/>
            <person name="Mikhailova N."/>
            <person name="Pati A."/>
            <person name="Chen A."/>
            <person name="Palaniappan K."/>
            <person name="Land M."/>
            <person name="Hauser L."/>
            <person name="Chang Y.J."/>
            <person name="Jeffries C.D."/>
            <person name="Brambilla E."/>
            <person name="Rohde M."/>
            <person name="Goker M."/>
            <person name="Detter J.C."/>
            <person name="Woyke T."/>
            <person name="Bristow J."/>
            <person name="Eisen J.A."/>
            <person name="Markowitz V."/>
            <person name="Hugenholtz P."/>
            <person name="Kyrpides N.C."/>
            <person name="Klenk H.P."/>
        </authorList>
    </citation>
    <scope>NUCLEOTIDE SEQUENCE [LARGE SCALE GENOMIC DNA]</scope>
    <source>
        <strain evidence="3">DSM 17365 / JCM 13257 / WB4</strain>
    </source>
</reference>
<dbReference type="InterPro" id="IPR043129">
    <property type="entry name" value="ATPase_NBD"/>
</dbReference>
<dbReference type="RefSeq" id="WP_013445261.1">
    <property type="nucleotide sequence ID" value="NC_014734.1"/>
</dbReference>
<dbReference type="Gene3D" id="3.30.420.150">
    <property type="entry name" value="Exopolyphosphatase. Domain 2"/>
    <property type="match status" value="1"/>
</dbReference>
<evidence type="ECO:0000313" key="3">
    <source>
        <dbReference type="Proteomes" id="UP000008718"/>
    </source>
</evidence>
<dbReference type="PANTHER" id="PTHR30005">
    <property type="entry name" value="EXOPOLYPHOSPHATASE"/>
    <property type="match status" value="1"/>
</dbReference>
<dbReference type="GO" id="GO:0016462">
    <property type="term" value="F:pyrophosphatase activity"/>
    <property type="evidence" value="ECO:0007669"/>
    <property type="project" value="TreeGrafter"/>
</dbReference>
<dbReference type="KEGG" id="ppn:Palpr_1753"/>
<dbReference type="Gene3D" id="3.30.420.40">
    <property type="match status" value="1"/>
</dbReference>
<dbReference type="InterPro" id="IPR050273">
    <property type="entry name" value="GppA/Ppx_hydrolase"/>
</dbReference>
<evidence type="ECO:0000313" key="2">
    <source>
        <dbReference type="EMBL" id="ADQ79892.1"/>
    </source>
</evidence>
<dbReference type="STRING" id="694427.Palpr_1753"/>
<feature type="domain" description="Ppx/GppA phosphatase N-terminal" evidence="1">
    <location>
        <begin position="32"/>
        <end position="287"/>
    </location>
</feature>
<dbReference type="Proteomes" id="UP000008718">
    <property type="component" value="Chromosome"/>
</dbReference>
<dbReference type="eggNOG" id="COG0248">
    <property type="taxonomic scope" value="Bacteria"/>
</dbReference>
<evidence type="ECO:0000259" key="1">
    <source>
        <dbReference type="Pfam" id="PF02541"/>
    </source>
</evidence>
<dbReference type="HOGENOM" id="CLU_025908_1_3_10"/>
<gene>
    <name evidence="2" type="ordered locus">Palpr_1753</name>
</gene>
<dbReference type="CDD" id="cd24006">
    <property type="entry name" value="ASKHA_NBD_PPX_GppA"/>
    <property type="match status" value="1"/>
</dbReference>
<dbReference type="SUPFAM" id="SSF53067">
    <property type="entry name" value="Actin-like ATPase domain"/>
    <property type="match status" value="2"/>
</dbReference>
<dbReference type="OrthoDB" id="9814545at2"/>
<dbReference type="EMBL" id="CP002345">
    <property type="protein sequence ID" value="ADQ79892.1"/>
    <property type="molecule type" value="Genomic_DNA"/>
</dbReference>
<dbReference type="Pfam" id="PF02541">
    <property type="entry name" value="Ppx-GppA"/>
    <property type="match status" value="1"/>
</dbReference>
<proteinExistence type="predicted"/>
<organism evidence="2 3">
    <name type="scientific">Paludibacter propionicigenes (strain DSM 17365 / JCM 13257 / WB4)</name>
    <dbReference type="NCBI Taxonomy" id="694427"/>
    <lineage>
        <taxon>Bacteria</taxon>
        <taxon>Pseudomonadati</taxon>
        <taxon>Bacteroidota</taxon>
        <taxon>Bacteroidia</taxon>
        <taxon>Bacteroidales</taxon>
        <taxon>Paludibacteraceae</taxon>
        <taxon>Paludibacter</taxon>
    </lineage>
</organism>